<evidence type="ECO:0000313" key="4">
    <source>
        <dbReference type="Proteomes" id="UP000325395"/>
    </source>
</evidence>
<evidence type="ECO:0000256" key="2">
    <source>
        <dbReference type="SAM" id="Phobius"/>
    </source>
</evidence>
<reference evidence="3 4" key="1">
    <citation type="submission" date="2019-04" db="EMBL/GenBank/DDBJ databases">
        <authorList>
            <consortium name="DOE Joint Genome Institute"/>
            <person name="Mondo S."/>
            <person name="Kjaerbolling I."/>
            <person name="Vesth T."/>
            <person name="Frisvad J.C."/>
            <person name="Nybo J.L."/>
            <person name="Theobald S."/>
            <person name="Kildgaard S."/>
            <person name="Isbrandt T."/>
            <person name="Kuo A."/>
            <person name="Sato A."/>
            <person name="Lyhne E.K."/>
            <person name="Kogle M.E."/>
            <person name="Wiebenga A."/>
            <person name="Kun R.S."/>
            <person name="Lubbers R.J."/>
            <person name="Makela M.R."/>
            <person name="Barry K."/>
            <person name="Chovatia M."/>
            <person name="Clum A."/>
            <person name="Daum C."/>
            <person name="Haridas S."/>
            <person name="He G."/>
            <person name="LaButti K."/>
            <person name="Lipzen A."/>
            <person name="Riley R."/>
            <person name="Salamov A."/>
            <person name="Simmons B.A."/>
            <person name="Magnuson J.K."/>
            <person name="Henrissat B."/>
            <person name="Mortensen U.H."/>
            <person name="Larsen T.O."/>
            <person name="Devries R.P."/>
            <person name="Grigoriev I.V."/>
            <person name="Machida M."/>
            <person name="Baker S.E."/>
            <person name="Andersen M.R."/>
            <person name="Cantor M.N."/>
            <person name="Hua S.X."/>
        </authorList>
    </citation>
    <scope>NUCLEOTIDE SEQUENCE [LARGE SCALE GENOMIC DNA]</scope>
    <source>
        <strain evidence="3 4">CBS 117616</strain>
    </source>
</reference>
<organism evidence="3 4">
    <name type="scientific">Aspergillus pseudocaelatus</name>
    <dbReference type="NCBI Taxonomy" id="1825620"/>
    <lineage>
        <taxon>Eukaryota</taxon>
        <taxon>Fungi</taxon>
        <taxon>Dikarya</taxon>
        <taxon>Ascomycota</taxon>
        <taxon>Pezizomycotina</taxon>
        <taxon>Eurotiomycetes</taxon>
        <taxon>Eurotiomycetidae</taxon>
        <taxon>Eurotiales</taxon>
        <taxon>Aspergillaceae</taxon>
        <taxon>Aspergillus</taxon>
        <taxon>Aspergillus subgen. Circumdati</taxon>
    </lineage>
</organism>
<dbReference type="EMBL" id="ML735712">
    <property type="protein sequence ID" value="KAE8420018.1"/>
    <property type="molecule type" value="Genomic_DNA"/>
</dbReference>
<keyword evidence="2" id="KW-0472">Membrane</keyword>
<name>A0ABQ6WTV2_9EURO</name>
<feature type="region of interest" description="Disordered" evidence="1">
    <location>
        <begin position="1"/>
        <end position="77"/>
    </location>
</feature>
<accession>A0ABQ6WTV2</accession>
<keyword evidence="2" id="KW-0812">Transmembrane</keyword>
<gene>
    <name evidence="3" type="ORF">BDV36DRAFT_250365</name>
</gene>
<keyword evidence="4" id="KW-1185">Reference proteome</keyword>
<protein>
    <submittedName>
        <fullName evidence="3">Uncharacterized protein</fullName>
    </submittedName>
</protein>
<keyword evidence="2" id="KW-1133">Transmembrane helix</keyword>
<evidence type="ECO:0000313" key="3">
    <source>
        <dbReference type="EMBL" id="KAE8420018.1"/>
    </source>
</evidence>
<sequence length="141" mass="16232">MERQKMVKGPQQPEWLQRPETDYERWLRKQDENFKPGDRPFYGPNMAGNDDRDESETDKDGDKSLLNSQKESTPYGHFIGRQNMPVLSSTRLLPRLNSYSIIGSLLLSIVLTIAILKSAKAFRKRRHRGGTILLSENTGNR</sequence>
<feature type="transmembrane region" description="Helical" evidence="2">
    <location>
        <begin position="96"/>
        <end position="116"/>
    </location>
</feature>
<evidence type="ECO:0000256" key="1">
    <source>
        <dbReference type="SAM" id="MobiDB-lite"/>
    </source>
</evidence>
<feature type="compositionally biased region" description="Basic and acidic residues" evidence="1">
    <location>
        <begin position="17"/>
        <end position="38"/>
    </location>
</feature>
<dbReference type="Proteomes" id="UP000325395">
    <property type="component" value="Unassembled WGS sequence"/>
</dbReference>
<proteinExistence type="predicted"/>